<sequence length="106" mass="11136">MHHLSIARISIGICSLPTAVAAKLKQRGLAFAVTGYKILSAGVSSGTQRRSSGAVAQGAVEIECVRVLESQAIVLFRGKGLSRQWGSSRGRLSMRSSELVCGGRHG</sequence>
<dbReference type="AlphaFoldDB" id="A0A8T0H0Q0"/>
<dbReference type="Proteomes" id="UP000822688">
    <property type="component" value="Chromosome 8"/>
</dbReference>
<feature type="signal peptide" evidence="1">
    <location>
        <begin position="1"/>
        <end position="21"/>
    </location>
</feature>
<proteinExistence type="predicted"/>
<name>A0A8T0H0Q0_CERPU</name>
<accession>A0A8T0H0Q0</accession>
<evidence type="ECO:0000313" key="3">
    <source>
        <dbReference type="Proteomes" id="UP000822688"/>
    </source>
</evidence>
<feature type="chain" id="PRO_5035778607" evidence="1">
    <location>
        <begin position="22"/>
        <end position="106"/>
    </location>
</feature>
<reference evidence="2" key="1">
    <citation type="submission" date="2020-06" db="EMBL/GenBank/DDBJ databases">
        <title>WGS assembly of Ceratodon purpureus strain R40.</title>
        <authorList>
            <person name="Carey S.B."/>
            <person name="Jenkins J."/>
            <person name="Shu S."/>
            <person name="Lovell J.T."/>
            <person name="Sreedasyam A."/>
            <person name="Maumus F."/>
            <person name="Tiley G.P."/>
            <person name="Fernandez-Pozo N."/>
            <person name="Barry K."/>
            <person name="Chen C."/>
            <person name="Wang M."/>
            <person name="Lipzen A."/>
            <person name="Daum C."/>
            <person name="Saski C.A."/>
            <person name="Payton A.C."/>
            <person name="Mcbreen J.C."/>
            <person name="Conrad R.E."/>
            <person name="Kollar L.M."/>
            <person name="Olsson S."/>
            <person name="Huttunen S."/>
            <person name="Landis J.B."/>
            <person name="Wickett N.J."/>
            <person name="Johnson M.G."/>
            <person name="Rensing S.A."/>
            <person name="Grimwood J."/>
            <person name="Schmutz J."/>
            <person name="Mcdaniel S.F."/>
        </authorList>
    </citation>
    <scope>NUCLEOTIDE SEQUENCE</scope>
    <source>
        <strain evidence="2">R40</strain>
    </source>
</reference>
<gene>
    <name evidence="2" type="ORF">KC19_8G046600</name>
</gene>
<dbReference type="EMBL" id="CM026429">
    <property type="protein sequence ID" value="KAG0563628.1"/>
    <property type="molecule type" value="Genomic_DNA"/>
</dbReference>
<comment type="caution">
    <text evidence="2">The sequence shown here is derived from an EMBL/GenBank/DDBJ whole genome shotgun (WGS) entry which is preliminary data.</text>
</comment>
<keyword evidence="1" id="KW-0732">Signal</keyword>
<evidence type="ECO:0000313" key="2">
    <source>
        <dbReference type="EMBL" id="KAG0563628.1"/>
    </source>
</evidence>
<keyword evidence="3" id="KW-1185">Reference proteome</keyword>
<protein>
    <submittedName>
        <fullName evidence="2">Uncharacterized protein</fullName>
    </submittedName>
</protein>
<evidence type="ECO:0000256" key="1">
    <source>
        <dbReference type="SAM" id="SignalP"/>
    </source>
</evidence>
<organism evidence="2 3">
    <name type="scientific">Ceratodon purpureus</name>
    <name type="common">Fire moss</name>
    <name type="synonym">Dicranum purpureum</name>
    <dbReference type="NCBI Taxonomy" id="3225"/>
    <lineage>
        <taxon>Eukaryota</taxon>
        <taxon>Viridiplantae</taxon>
        <taxon>Streptophyta</taxon>
        <taxon>Embryophyta</taxon>
        <taxon>Bryophyta</taxon>
        <taxon>Bryophytina</taxon>
        <taxon>Bryopsida</taxon>
        <taxon>Dicranidae</taxon>
        <taxon>Pseudoditrichales</taxon>
        <taxon>Ditrichaceae</taxon>
        <taxon>Ceratodon</taxon>
    </lineage>
</organism>